<sequence length="331" mass="37254">MGEALEIAKVLVAPTTKLIEMVGQAIGTAYEPRQKRKLADATAYEISVIGEAMRNAADVPIVYDKNGVVINSEDFNRLMQRTGTRLALQEATKQLNIENIIDNAYEILEKEEKCSDDPVEQGWINRFFDSVAGISDEDLQNLWGKVLAGEIKQPNSYSLRTLDTLKNISKHEAELFQKIAPFILERNSSFFLPSSNELLEKYNIAYRDIMILDECGLINSGGFVSLNLSVSNTKPEFMYNKTKLVMVYGTKSDENVISIGEFELTRAGKELFALLDSIPNDEYVVDFADEVEKENHGSVKISIYQINSIEEAQINYQLTALHTFPINSEEK</sequence>
<evidence type="ECO:0000313" key="1">
    <source>
        <dbReference type="EMBL" id="MBC5696671.1"/>
    </source>
</evidence>
<protein>
    <submittedName>
        <fullName evidence="1">DUF2806 domain-containing protein</fullName>
    </submittedName>
</protein>
<dbReference type="InterPro" id="IPR021254">
    <property type="entry name" value="DUF2806"/>
</dbReference>
<dbReference type="Proteomes" id="UP000641741">
    <property type="component" value="Unassembled WGS sequence"/>
</dbReference>
<organism evidence="1 2">
    <name type="scientific">Agathobaculum hominis</name>
    <dbReference type="NCBI Taxonomy" id="2763014"/>
    <lineage>
        <taxon>Bacteria</taxon>
        <taxon>Bacillati</taxon>
        <taxon>Bacillota</taxon>
        <taxon>Clostridia</taxon>
        <taxon>Eubacteriales</taxon>
        <taxon>Butyricicoccaceae</taxon>
        <taxon>Agathobaculum</taxon>
    </lineage>
</organism>
<comment type="caution">
    <text evidence="1">The sequence shown here is derived from an EMBL/GenBank/DDBJ whole genome shotgun (WGS) entry which is preliminary data.</text>
</comment>
<proteinExistence type="predicted"/>
<dbReference type="Pfam" id="PF10987">
    <property type="entry name" value="DUF2806"/>
    <property type="match status" value="1"/>
</dbReference>
<name>A0ABR7GQS8_9FIRM</name>
<dbReference type="RefSeq" id="WP_186970736.1">
    <property type="nucleotide sequence ID" value="NZ_JACOPK010000014.1"/>
</dbReference>
<accession>A0ABR7GQS8</accession>
<evidence type="ECO:0000313" key="2">
    <source>
        <dbReference type="Proteomes" id="UP000641741"/>
    </source>
</evidence>
<gene>
    <name evidence="1" type="ORF">H8S02_12115</name>
</gene>
<reference evidence="1 2" key="1">
    <citation type="submission" date="2020-08" db="EMBL/GenBank/DDBJ databases">
        <title>Genome public.</title>
        <authorList>
            <person name="Liu C."/>
            <person name="Sun Q."/>
        </authorList>
    </citation>
    <scope>NUCLEOTIDE SEQUENCE [LARGE SCALE GENOMIC DNA]</scope>
    <source>
        <strain evidence="1 2">M2</strain>
    </source>
</reference>
<dbReference type="EMBL" id="JACOPK010000014">
    <property type="protein sequence ID" value="MBC5696671.1"/>
    <property type="molecule type" value="Genomic_DNA"/>
</dbReference>
<keyword evidence="2" id="KW-1185">Reference proteome</keyword>